<feature type="transmembrane region" description="Helical" evidence="1">
    <location>
        <begin position="51"/>
        <end position="75"/>
    </location>
</feature>
<proteinExistence type="predicted"/>
<evidence type="ECO:0000259" key="2">
    <source>
        <dbReference type="Pfam" id="PF25928"/>
    </source>
</evidence>
<gene>
    <name evidence="3" type="ORF">EDC19_2680</name>
</gene>
<organism evidence="3 4">
    <name type="scientific">Natranaerovirga hydrolytica</name>
    <dbReference type="NCBI Taxonomy" id="680378"/>
    <lineage>
        <taxon>Bacteria</taxon>
        <taxon>Bacillati</taxon>
        <taxon>Bacillota</taxon>
        <taxon>Clostridia</taxon>
        <taxon>Lachnospirales</taxon>
        <taxon>Natranaerovirgaceae</taxon>
        <taxon>Natranaerovirga</taxon>
    </lineage>
</organism>
<keyword evidence="1" id="KW-0472">Membrane</keyword>
<feature type="domain" description="DUF7973" evidence="2">
    <location>
        <begin position="193"/>
        <end position="287"/>
    </location>
</feature>
<dbReference type="Pfam" id="PF25928">
    <property type="entry name" value="DUF7973"/>
    <property type="match status" value="2"/>
</dbReference>
<feature type="transmembrane region" description="Helical" evidence="1">
    <location>
        <begin position="128"/>
        <end position="147"/>
    </location>
</feature>
<feature type="transmembrane region" description="Helical" evidence="1">
    <location>
        <begin position="270"/>
        <end position="287"/>
    </location>
</feature>
<feature type="transmembrane region" description="Helical" evidence="1">
    <location>
        <begin position="167"/>
        <end position="188"/>
    </location>
</feature>
<dbReference type="Proteomes" id="UP000294545">
    <property type="component" value="Unassembled WGS sequence"/>
</dbReference>
<feature type="transmembrane region" description="Helical" evidence="1">
    <location>
        <begin position="96"/>
        <end position="116"/>
    </location>
</feature>
<keyword evidence="1" id="KW-0812">Transmembrane</keyword>
<keyword evidence="4" id="KW-1185">Reference proteome</keyword>
<reference evidence="3 4" key="1">
    <citation type="submission" date="2019-03" db="EMBL/GenBank/DDBJ databases">
        <title>Genomic Encyclopedia of Type Strains, Phase IV (KMG-IV): sequencing the most valuable type-strain genomes for metagenomic binning, comparative biology and taxonomic classification.</title>
        <authorList>
            <person name="Goeker M."/>
        </authorList>
    </citation>
    <scope>NUCLEOTIDE SEQUENCE [LARGE SCALE GENOMIC DNA]</scope>
    <source>
        <strain evidence="3 4">DSM 24176</strain>
    </source>
</reference>
<feature type="transmembrane region" description="Helical" evidence="1">
    <location>
        <begin position="7"/>
        <end position="31"/>
    </location>
</feature>
<accession>A0A4R1MDV3</accession>
<feature type="transmembrane region" description="Helical" evidence="1">
    <location>
        <begin position="227"/>
        <end position="250"/>
    </location>
</feature>
<sequence>MDIFALIAAFGGGMLGAILGGLPAFILIGVFATIGGLMGMAGITEHAIGTFAFGSFLGPHIAFASGVAAAAYAANKRKVLENGKDILTPLNGTSDYSVLCVGGIFGVFGFLLQHLYGNILNLSTDIPALAVFTMAIVTRFAFGNTGLFGKYQGTEPRVWFSKGQKMLYNIVLGGGIGIVISGVAISLINSGASAQTLAMYPIVCFGFSAIHLIFVQMGFPSPSTHHITLTSASAAVLSGNIFVGIITAILCTLLGDLASNVFNEHGDTHFDPPAATIFIAMFVINFLF</sequence>
<comment type="caution">
    <text evidence="3">The sequence shown here is derived from an EMBL/GenBank/DDBJ whole genome shotgun (WGS) entry which is preliminary data.</text>
</comment>
<keyword evidence="1" id="KW-1133">Transmembrane helix</keyword>
<evidence type="ECO:0000256" key="1">
    <source>
        <dbReference type="SAM" id="Phobius"/>
    </source>
</evidence>
<feature type="transmembrane region" description="Helical" evidence="1">
    <location>
        <begin position="194"/>
        <end position="215"/>
    </location>
</feature>
<evidence type="ECO:0000313" key="4">
    <source>
        <dbReference type="Proteomes" id="UP000294545"/>
    </source>
</evidence>
<dbReference type="InterPro" id="IPR058279">
    <property type="entry name" value="DUF7973"/>
</dbReference>
<evidence type="ECO:0000313" key="3">
    <source>
        <dbReference type="EMBL" id="TCK88033.1"/>
    </source>
</evidence>
<dbReference type="EMBL" id="SMGQ01000017">
    <property type="protein sequence ID" value="TCK88033.1"/>
    <property type="molecule type" value="Genomic_DNA"/>
</dbReference>
<name>A0A4R1MDV3_9FIRM</name>
<protein>
    <recommendedName>
        <fullName evidence="2">DUF7973 domain-containing protein</fullName>
    </recommendedName>
</protein>
<dbReference type="RefSeq" id="WP_132283337.1">
    <property type="nucleotide sequence ID" value="NZ_SMGQ01000017.1"/>
</dbReference>
<feature type="domain" description="DUF7973" evidence="2">
    <location>
        <begin position="4"/>
        <end position="150"/>
    </location>
</feature>
<dbReference type="OrthoDB" id="4484645at2"/>
<dbReference type="AlphaFoldDB" id="A0A4R1MDV3"/>